<dbReference type="InterPro" id="IPR038636">
    <property type="entry name" value="Wzi_sf"/>
</dbReference>
<dbReference type="AlphaFoldDB" id="X1SZF9"/>
<organism evidence="1">
    <name type="scientific">marine sediment metagenome</name>
    <dbReference type="NCBI Taxonomy" id="412755"/>
    <lineage>
        <taxon>unclassified sequences</taxon>
        <taxon>metagenomes</taxon>
        <taxon>ecological metagenomes</taxon>
    </lineage>
</organism>
<name>X1SZF9_9ZZZZ</name>
<reference evidence="1" key="1">
    <citation type="journal article" date="2014" name="Front. Microbiol.">
        <title>High frequency of phylogenetically diverse reductive dehalogenase-homologous genes in deep subseafloor sedimentary metagenomes.</title>
        <authorList>
            <person name="Kawai M."/>
            <person name="Futagami T."/>
            <person name="Toyoda A."/>
            <person name="Takaki Y."/>
            <person name="Nishi S."/>
            <person name="Hori S."/>
            <person name="Arai W."/>
            <person name="Tsubouchi T."/>
            <person name="Morono Y."/>
            <person name="Uchiyama I."/>
            <person name="Ito T."/>
            <person name="Fujiyama A."/>
            <person name="Inagaki F."/>
            <person name="Takami H."/>
        </authorList>
    </citation>
    <scope>NUCLEOTIDE SEQUENCE</scope>
    <source>
        <strain evidence="1">Expedition CK06-06</strain>
    </source>
</reference>
<protein>
    <recommendedName>
        <fullName evidence="2">TonB-dependent receptor-like beta-barrel domain-containing protein</fullName>
    </recommendedName>
</protein>
<proteinExistence type="predicted"/>
<feature type="non-terminal residue" evidence="1">
    <location>
        <position position="1"/>
    </location>
</feature>
<accession>X1SZF9</accession>
<dbReference type="Gene3D" id="2.40.160.130">
    <property type="entry name" value="Capsule assembly protein Wzi"/>
    <property type="match status" value="1"/>
</dbReference>
<dbReference type="EMBL" id="BARW01009783">
    <property type="protein sequence ID" value="GAI84496.1"/>
    <property type="molecule type" value="Genomic_DNA"/>
</dbReference>
<sequence length="180" mass="20834">YAGLFIDEIAIGRMFKPDKHSNFYSAKAGFKLSNYPLQNFSFTAEYTRTNPLAYRHYVPTITFESNRFNLGHYLKDNAKEFYFAIESRPIRSLNIHLSYTHAQKGPDYTIPGADRLGLPFMETVEWENKTLALKARYEAINDGFVFAEFLFRDITGVESYTPQFWYGRTNTLSLGVNLGF</sequence>
<evidence type="ECO:0008006" key="2">
    <source>
        <dbReference type="Google" id="ProtNLM"/>
    </source>
</evidence>
<comment type="caution">
    <text evidence="1">The sequence shown here is derived from an EMBL/GenBank/DDBJ whole genome shotgun (WGS) entry which is preliminary data.</text>
</comment>
<gene>
    <name evidence="1" type="ORF">S12H4_19542</name>
</gene>
<evidence type="ECO:0000313" key="1">
    <source>
        <dbReference type="EMBL" id="GAI84496.1"/>
    </source>
</evidence>